<keyword evidence="8 17" id="KW-0547">Nucleotide-binding</keyword>
<dbReference type="OrthoDB" id="9813266at2"/>
<dbReference type="InterPro" id="IPR023214">
    <property type="entry name" value="HAD_sf"/>
</dbReference>
<dbReference type="PANTHER" id="PTHR43520:SF8">
    <property type="entry name" value="P-TYPE CU(+) TRANSPORTER"/>
    <property type="match status" value="1"/>
</dbReference>
<feature type="transmembrane region" description="Helical" evidence="17">
    <location>
        <begin position="681"/>
        <end position="698"/>
    </location>
</feature>
<feature type="transmembrane region" description="Helical" evidence="17">
    <location>
        <begin position="159"/>
        <end position="178"/>
    </location>
</feature>
<evidence type="ECO:0000256" key="16">
    <source>
        <dbReference type="ARBA" id="ARBA00049289"/>
    </source>
</evidence>
<dbReference type="GO" id="GO:0043682">
    <property type="term" value="F:P-type divalent copper transporter activity"/>
    <property type="evidence" value="ECO:0007669"/>
    <property type="project" value="TreeGrafter"/>
</dbReference>
<dbReference type="InterPro" id="IPR027256">
    <property type="entry name" value="P-typ_ATPase_IB"/>
</dbReference>
<evidence type="ECO:0000256" key="4">
    <source>
        <dbReference type="ARBA" id="ARBA00022448"/>
    </source>
</evidence>
<gene>
    <name evidence="19" type="ORF">DL346_12255</name>
</gene>
<feature type="transmembrane region" description="Helical" evidence="17">
    <location>
        <begin position="370"/>
        <end position="396"/>
    </location>
</feature>
<dbReference type="InterPro" id="IPR017969">
    <property type="entry name" value="Heavy-metal-associated_CS"/>
</dbReference>
<dbReference type="InterPro" id="IPR023299">
    <property type="entry name" value="ATPase_P-typ_cyto_dom_N"/>
</dbReference>
<accession>A0A328U5G7</accession>
<feature type="transmembrane region" description="Helical" evidence="17">
    <location>
        <begin position="336"/>
        <end position="358"/>
    </location>
</feature>
<evidence type="ECO:0000256" key="12">
    <source>
        <dbReference type="ARBA" id="ARBA00022989"/>
    </source>
</evidence>
<evidence type="ECO:0000256" key="14">
    <source>
        <dbReference type="ARBA" id="ARBA00023065"/>
    </source>
</evidence>
<dbReference type="SFLD" id="SFLDF00027">
    <property type="entry name" value="p-type_atpase"/>
    <property type="match status" value="1"/>
</dbReference>
<dbReference type="PROSITE" id="PS00154">
    <property type="entry name" value="ATPASE_E1_E2"/>
    <property type="match status" value="1"/>
</dbReference>
<keyword evidence="20" id="KW-1185">Reference proteome</keyword>
<evidence type="ECO:0000256" key="2">
    <source>
        <dbReference type="ARBA" id="ARBA00006024"/>
    </source>
</evidence>
<feature type="transmembrane region" description="Helical" evidence="17">
    <location>
        <begin position="184"/>
        <end position="202"/>
    </location>
</feature>
<dbReference type="GO" id="GO:0005507">
    <property type="term" value="F:copper ion binding"/>
    <property type="evidence" value="ECO:0007669"/>
    <property type="project" value="TreeGrafter"/>
</dbReference>
<dbReference type="SUPFAM" id="SSF56784">
    <property type="entry name" value="HAD-like"/>
    <property type="match status" value="1"/>
</dbReference>
<dbReference type="GO" id="GO:0005524">
    <property type="term" value="F:ATP binding"/>
    <property type="evidence" value="ECO:0007669"/>
    <property type="project" value="UniProtKB-UniRule"/>
</dbReference>
<dbReference type="CDD" id="cd00371">
    <property type="entry name" value="HMA"/>
    <property type="match status" value="1"/>
</dbReference>
<evidence type="ECO:0000256" key="13">
    <source>
        <dbReference type="ARBA" id="ARBA00023008"/>
    </source>
</evidence>
<dbReference type="InterPro" id="IPR008250">
    <property type="entry name" value="ATPase_P-typ_transduc_dom_A_sf"/>
</dbReference>
<keyword evidence="10 17" id="KW-0067">ATP-binding</keyword>
<dbReference type="InterPro" id="IPR059000">
    <property type="entry name" value="ATPase_P-type_domA"/>
</dbReference>
<comment type="caution">
    <text evidence="19">The sequence shown here is derived from an EMBL/GenBank/DDBJ whole genome shotgun (WGS) entry which is preliminary data.</text>
</comment>
<dbReference type="Gene3D" id="2.70.150.10">
    <property type="entry name" value="Calcium-transporting ATPase, cytoplasmic transduction domain A"/>
    <property type="match status" value="1"/>
</dbReference>
<evidence type="ECO:0000256" key="6">
    <source>
        <dbReference type="ARBA" id="ARBA00022692"/>
    </source>
</evidence>
<dbReference type="EMBL" id="QLUW01000002">
    <property type="protein sequence ID" value="RAP76175.1"/>
    <property type="molecule type" value="Genomic_DNA"/>
</dbReference>
<dbReference type="NCBIfam" id="TIGR01511">
    <property type="entry name" value="ATPase-IB1_Cu"/>
    <property type="match status" value="1"/>
</dbReference>
<dbReference type="Gene3D" id="3.40.1110.10">
    <property type="entry name" value="Calcium-transporting ATPase, cytoplasmic domain N"/>
    <property type="match status" value="1"/>
</dbReference>
<keyword evidence="15 17" id="KW-0472">Membrane</keyword>
<evidence type="ECO:0000256" key="11">
    <source>
        <dbReference type="ARBA" id="ARBA00022967"/>
    </source>
</evidence>
<dbReference type="NCBIfam" id="TIGR01494">
    <property type="entry name" value="ATPase_P-type"/>
    <property type="match status" value="1"/>
</dbReference>
<dbReference type="GO" id="GO:0055070">
    <property type="term" value="P:copper ion homeostasis"/>
    <property type="evidence" value="ECO:0007669"/>
    <property type="project" value="TreeGrafter"/>
</dbReference>
<keyword evidence="17" id="KW-1003">Cell membrane</keyword>
<dbReference type="Pfam" id="PF00122">
    <property type="entry name" value="E1-E2_ATPase"/>
    <property type="match status" value="1"/>
</dbReference>
<dbReference type="InterPro" id="IPR036412">
    <property type="entry name" value="HAD-like_sf"/>
</dbReference>
<evidence type="ECO:0000256" key="7">
    <source>
        <dbReference type="ARBA" id="ARBA00022723"/>
    </source>
</evidence>
<comment type="subcellular location">
    <subcellularLocation>
        <location evidence="17">Cell membrane</location>
    </subcellularLocation>
    <subcellularLocation>
        <location evidence="1">Endomembrane system</location>
        <topology evidence="1">Multi-pass membrane protein</topology>
    </subcellularLocation>
</comment>
<dbReference type="PRINTS" id="PR00119">
    <property type="entry name" value="CATATPASE"/>
</dbReference>
<dbReference type="GO" id="GO:0016887">
    <property type="term" value="F:ATP hydrolysis activity"/>
    <property type="evidence" value="ECO:0007669"/>
    <property type="project" value="InterPro"/>
</dbReference>
<evidence type="ECO:0000256" key="10">
    <source>
        <dbReference type="ARBA" id="ARBA00022840"/>
    </source>
</evidence>
<dbReference type="Gene3D" id="3.40.50.1000">
    <property type="entry name" value="HAD superfamily/HAD-like"/>
    <property type="match status" value="1"/>
</dbReference>
<dbReference type="InterPro" id="IPR006121">
    <property type="entry name" value="HMA_dom"/>
</dbReference>
<keyword evidence="14" id="KW-0406">Ion transport</keyword>
<dbReference type="InterPro" id="IPR044492">
    <property type="entry name" value="P_typ_ATPase_HD_dom"/>
</dbReference>
<evidence type="ECO:0000313" key="20">
    <source>
        <dbReference type="Proteomes" id="UP000249260"/>
    </source>
</evidence>
<dbReference type="Pfam" id="PF00702">
    <property type="entry name" value="Hydrolase"/>
    <property type="match status" value="1"/>
</dbReference>
<comment type="similarity">
    <text evidence="2 17">Belongs to the cation transport ATPase (P-type) (TC 3.A.3) family. Type IB subfamily.</text>
</comment>
<comment type="catalytic activity">
    <reaction evidence="16">
        <text>Cu(+)(in) + ATP + H2O = Cu(+)(out) + ADP + phosphate + H(+)</text>
        <dbReference type="Rhea" id="RHEA:25792"/>
        <dbReference type="ChEBI" id="CHEBI:15377"/>
        <dbReference type="ChEBI" id="CHEBI:15378"/>
        <dbReference type="ChEBI" id="CHEBI:30616"/>
        <dbReference type="ChEBI" id="CHEBI:43474"/>
        <dbReference type="ChEBI" id="CHEBI:49552"/>
        <dbReference type="ChEBI" id="CHEBI:456216"/>
        <dbReference type="EC" id="7.2.2.8"/>
    </reaction>
</comment>
<dbReference type="AlphaFoldDB" id="A0A328U5G7"/>
<dbReference type="SFLD" id="SFLDS00003">
    <property type="entry name" value="Haloacid_Dehalogenase"/>
    <property type="match status" value="1"/>
</dbReference>
<evidence type="ECO:0000259" key="18">
    <source>
        <dbReference type="PROSITE" id="PS50846"/>
    </source>
</evidence>
<feature type="domain" description="HMA" evidence="18">
    <location>
        <begin position="8"/>
        <end position="74"/>
    </location>
</feature>
<dbReference type="FunFam" id="3.30.70.100:FF:000001">
    <property type="entry name" value="ATPase copper transporting beta"/>
    <property type="match status" value="1"/>
</dbReference>
<evidence type="ECO:0000256" key="17">
    <source>
        <dbReference type="RuleBase" id="RU362081"/>
    </source>
</evidence>
<dbReference type="NCBIfam" id="TIGR01525">
    <property type="entry name" value="ATPase-IB_hvy"/>
    <property type="match status" value="1"/>
</dbReference>
<dbReference type="SUPFAM" id="SSF55008">
    <property type="entry name" value="HMA, heavy metal-associated domain"/>
    <property type="match status" value="1"/>
</dbReference>
<feature type="transmembrane region" description="Helical" evidence="17">
    <location>
        <begin position="128"/>
        <end position="152"/>
    </location>
</feature>
<dbReference type="GO" id="GO:0005886">
    <property type="term" value="C:plasma membrane"/>
    <property type="evidence" value="ECO:0007669"/>
    <property type="project" value="UniProtKB-SubCell"/>
</dbReference>
<keyword evidence="13" id="KW-0186">Copper</keyword>
<evidence type="ECO:0000256" key="5">
    <source>
        <dbReference type="ARBA" id="ARBA00022553"/>
    </source>
</evidence>
<feature type="transmembrane region" description="Helical" evidence="17">
    <location>
        <begin position="704"/>
        <end position="725"/>
    </location>
</feature>
<dbReference type="PANTHER" id="PTHR43520">
    <property type="entry name" value="ATP7, ISOFORM B"/>
    <property type="match status" value="1"/>
</dbReference>
<sequence>MQQQSVVDALDLRIHGMSCTACATRIERAVGKLAGVSGVSVHYAAKSAYITYSPEQTAPAAIIERIGQLGFQAFLYGKDEAGDMELDSLRVRVFVSVLFTLPLLWTMAHHYEWLRGIPVPLLIQEPLLQFVLAAIIQFFIGMPFYFGAFYALRERIANMDVLVAIGTTAAFAYSYISMMKGGPLYFETSAVVITAVLLGKLLEASASARVMKESDSFASLQATEAIVMRGGSRERVPLVRVRVGDQLIAAVDEPLPADGVIIEGHSTFDESFLTGESALVARSAGDHVYAGTIVRGHELRIRVTALGQATMLSRIAALTRQAQSTKSSIGRKVDRISGIFVPVMLLLSVCTLLLWLLWLEPGSWGTASIHALAVLLAACPCALGLAAPISLVLATGKLARRGIVMKEAGALERLAQLDTIVLDKTGTLTEGKPALTEVSALSGSPSAMLRLAASAEAGSQHPFAAAIKNAARRAGLVIPVSASFQSFPGKGIEAIVDGKRIEIGNAGFAAERGWQINRILLRFAERREAAGETVIYAAVDGECAGAFAFTDQVKRTSTEAVSAIAEEGIRLLLATGDHLSAALSVAETTGIARTDVHASMLPEHKAELIRKLQAEGRVTAMVGDGWNDAPALAAADVGIAMGGGTEAALDAGHMTLLRSRLTGIYEALQISRLTVRNIRQNLGFALLYNVVVIPFAAFGGIEPWMAGTAMALSSVSVVLNALRLNGQMNRFLRRRGQV</sequence>
<keyword evidence="11" id="KW-1278">Translocase</keyword>
<protein>
    <recommendedName>
        <fullName evidence="3">P-type Cu(+) transporter</fullName>
        <ecNumber evidence="3">7.2.2.8</ecNumber>
    </recommendedName>
</protein>
<evidence type="ECO:0000256" key="8">
    <source>
        <dbReference type="ARBA" id="ARBA00022741"/>
    </source>
</evidence>
<dbReference type="GO" id="GO:0140581">
    <property type="term" value="F:P-type monovalent copper transporter activity"/>
    <property type="evidence" value="ECO:0007669"/>
    <property type="project" value="UniProtKB-EC"/>
</dbReference>
<dbReference type="Proteomes" id="UP000249260">
    <property type="component" value="Unassembled WGS sequence"/>
</dbReference>
<dbReference type="GO" id="GO:0012505">
    <property type="term" value="C:endomembrane system"/>
    <property type="evidence" value="ECO:0007669"/>
    <property type="project" value="UniProtKB-SubCell"/>
</dbReference>
<dbReference type="Pfam" id="PF00403">
    <property type="entry name" value="HMA"/>
    <property type="match status" value="1"/>
</dbReference>
<keyword evidence="5" id="KW-0597">Phosphoprotein</keyword>
<organism evidence="19 20">
    <name type="scientific">Paenibacillus montanisoli</name>
    <dbReference type="NCBI Taxonomy" id="2081970"/>
    <lineage>
        <taxon>Bacteria</taxon>
        <taxon>Bacillati</taxon>
        <taxon>Bacillota</taxon>
        <taxon>Bacilli</taxon>
        <taxon>Bacillales</taxon>
        <taxon>Paenibacillaceae</taxon>
        <taxon>Paenibacillus</taxon>
    </lineage>
</organism>
<feature type="transmembrane region" description="Helical" evidence="17">
    <location>
        <begin position="91"/>
        <end position="108"/>
    </location>
</feature>
<evidence type="ECO:0000313" key="19">
    <source>
        <dbReference type="EMBL" id="RAP76175.1"/>
    </source>
</evidence>
<evidence type="ECO:0000256" key="9">
    <source>
        <dbReference type="ARBA" id="ARBA00022796"/>
    </source>
</evidence>
<evidence type="ECO:0000256" key="1">
    <source>
        <dbReference type="ARBA" id="ARBA00004127"/>
    </source>
</evidence>
<dbReference type="RefSeq" id="WP_112882399.1">
    <property type="nucleotide sequence ID" value="NZ_QLUW01000002.1"/>
</dbReference>
<dbReference type="SUPFAM" id="SSF81653">
    <property type="entry name" value="Calcium ATPase, transduction domain A"/>
    <property type="match status" value="1"/>
</dbReference>
<keyword evidence="9" id="KW-0187">Copper transport</keyword>
<dbReference type="SFLD" id="SFLDG00002">
    <property type="entry name" value="C1.7:_P-type_atpase_like"/>
    <property type="match status" value="1"/>
</dbReference>
<keyword evidence="7 17" id="KW-0479">Metal-binding</keyword>
<dbReference type="EC" id="7.2.2.8" evidence="3"/>
<dbReference type="SUPFAM" id="SSF81665">
    <property type="entry name" value="Calcium ATPase, transmembrane domain M"/>
    <property type="match status" value="1"/>
</dbReference>
<keyword evidence="4" id="KW-0813">Transport</keyword>
<dbReference type="InterPro" id="IPR001757">
    <property type="entry name" value="P_typ_ATPase"/>
</dbReference>
<evidence type="ECO:0000256" key="15">
    <source>
        <dbReference type="ARBA" id="ARBA00023136"/>
    </source>
</evidence>
<dbReference type="InterPro" id="IPR023298">
    <property type="entry name" value="ATPase_P-typ_TM_dom_sf"/>
</dbReference>
<keyword evidence="6 17" id="KW-0812">Transmembrane</keyword>
<dbReference type="PROSITE" id="PS50846">
    <property type="entry name" value="HMA_2"/>
    <property type="match status" value="1"/>
</dbReference>
<keyword evidence="12 17" id="KW-1133">Transmembrane helix</keyword>
<name>A0A328U5G7_9BACL</name>
<dbReference type="PROSITE" id="PS01047">
    <property type="entry name" value="HMA_1"/>
    <property type="match status" value="1"/>
</dbReference>
<proteinExistence type="inferred from homology"/>
<evidence type="ECO:0000256" key="3">
    <source>
        <dbReference type="ARBA" id="ARBA00012517"/>
    </source>
</evidence>
<dbReference type="InterPro" id="IPR036163">
    <property type="entry name" value="HMA_dom_sf"/>
</dbReference>
<dbReference type="Gene3D" id="3.30.70.100">
    <property type="match status" value="1"/>
</dbReference>
<dbReference type="InterPro" id="IPR018303">
    <property type="entry name" value="ATPase_P-typ_P_site"/>
</dbReference>
<dbReference type="PRINTS" id="PR00943">
    <property type="entry name" value="CUATPASE"/>
</dbReference>
<reference evidence="19 20" key="1">
    <citation type="submission" date="2018-06" db="EMBL/GenBank/DDBJ databases">
        <title>Paenibacillus montanisoli sp. nov., isolated from mountain area soil.</title>
        <authorList>
            <person name="Wu M."/>
        </authorList>
    </citation>
    <scope>NUCLEOTIDE SEQUENCE [LARGE SCALE GENOMIC DNA]</scope>
    <source>
        <strain evidence="19 20">RA17</strain>
    </source>
</reference>